<keyword evidence="4" id="KW-1185">Reference proteome</keyword>
<dbReference type="SUPFAM" id="SSF47413">
    <property type="entry name" value="lambda repressor-like DNA-binding domains"/>
    <property type="match status" value="1"/>
</dbReference>
<name>A0A4R6TZY2_9GAMM</name>
<dbReference type="Gene3D" id="1.10.260.40">
    <property type="entry name" value="lambda repressor-like DNA-binding domains"/>
    <property type="match status" value="1"/>
</dbReference>
<dbReference type="AlphaFoldDB" id="A0A4R6TZY2"/>
<sequence>MNSLSNMSYMSFWWLFSFKYGSCMSSQTSSKKSQPVMPAPVRRALQGVGEAISVARRLRGWSQQDLAVRLDASVSTVRRMEDGYHGTALHTFLRALHVLGRLDAAVELLAIEQDPLGMELVREQLPKRVSGSRRTYQKTAEQQSSQVAEPTDELEGF</sequence>
<dbReference type="InterPro" id="IPR001387">
    <property type="entry name" value="Cro/C1-type_HTH"/>
</dbReference>
<comment type="caution">
    <text evidence="3">The sequence shown here is derived from an EMBL/GenBank/DDBJ whole genome shotgun (WGS) entry which is preliminary data.</text>
</comment>
<dbReference type="CDD" id="cd00093">
    <property type="entry name" value="HTH_XRE"/>
    <property type="match status" value="1"/>
</dbReference>
<organism evidence="3 4">
    <name type="scientific">Thiopseudomonas denitrificans</name>
    <dbReference type="NCBI Taxonomy" id="1501432"/>
    <lineage>
        <taxon>Bacteria</taxon>
        <taxon>Pseudomonadati</taxon>
        <taxon>Pseudomonadota</taxon>
        <taxon>Gammaproteobacteria</taxon>
        <taxon>Pseudomonadales</taxon>
        <taxon>Pseudomonadaceae</taxon>
        <taxon>Thiopseudomonas</taxon>
    </lineage>
</organism>
<dbReference type="InterPro" id="IPR010982">
    <property type="entry name" value="Lambda_DNA-bd_dom_sf"/>
</dbReference>
<dbReference type="EMBL" id="SNYK01000002">
    <property type="protein sequence ID" value="TDQ39550.1"/>
    <property type="molecule type" value="Genomic_DNA"/>
</dbReference>
<reference evidence="3 4" key="1">
    <citation type="submission" date="2019-03" db="EMBL/GenBank/DDBJ databases">
        <title>Genomic Encyclopedia of Type Strains, Phase IV (KMG-IV): sequencing the most valuable type-strain genomes for metagenomic binning, comparative biology and taxonomic classification.</title>
        <authorList>
            <person name="Goeker M."/>
        </authorList>
    </citation>
    <scope>NUCLEOTIDE SEQUENCE [LARGE SCALE GENOMIC DNA]</scope>
    <source>
        <strain evidence="3 4">DSM 28679</strain>
    </source>
</reference>
<dbReference type="PROSITE" id="PS50943">
    <property type="entry name" value="HTH_CROC1"/>
    <property type="match status" value="1"/>
</dbReference>
<dbReference type="SMART" id="SM00530">
    <property type="entry name" value="HTH_XRE"/>
    <property type="match status" value="1"/>
</dbReference>
<dbReference type="GO" id="GO:0003677">
    <property type="term" value="F:DNA binding"/>
    <property type="evidence" value="ECO:0007669"/>
    <property type="project" value="InterPro"/>
</dbReference>
<evidence type="ECO:0000259" key="2">
    <source>
        <dbReference type="PROSITE" id="PS50943"/>
    </source>
</evidence>
<feature type="region of interest" description="Disordered" evidence="1">
    <location>
        <begin position="128"/>
        <end position="157"/>
    </location>
</feature>
<evidence type="ECO:0000313" key="4">
    <source>
        <dbReference type="Proteomes" id="UP000294575"/>
    </source>
</evidence>
<evidence type="ECO:0000313" key="3">
    <source>
        <dbReference type="EMBL" id="TDQ39550.1"/>
    </source>
</evidence>
<feature type="compositionally biased region" description="Polar residues" evidence="1">
    <location>
        <begin position="132"/>
        <end position="148"/>
    </location>
</feature>
<feature type="domain" description="HTH cro/C1-type" evidence="2">
    <location>
        <begin position="52"/>
        <end position="109"/>
    </location>
</feature>
<proteinExistence type="predicted"/>
<accession>A0A4R6TZY2</accession>
<protein>
    <submittedName>
        <fullName evidence="3">Helix-turn-helix protein</fullName>
    </submittedName>
</protein>
<gene>
    <name evidence="3" type="ORF">DFQ45_102248</name>
</gene>
<evidence type="ECO:0000256" key="1">
    <source>
        <dbReference type="SAM" id="MobiDB-lite"/>
    </source>
</evidence>
<dbReference type="Pfam" id="PF13560">
    <property type="entry name" value="HTH_31"/>
    <property type="match status" value="1"/>
</dbReference>
<dbReference type="Proteomes" id="UP000294575">
    <property type="component" value="Unassembled WGS sequence"/>
</dbReference>